<dbReference type="AlphaFoldDB" id="A0A939E2V7"/>
<dbReference type="PANTHER" id="PTHR42770">
    <property type="entry name" value="AMINO ACID TRANSPORTER-RELATED"/>
    <property type="match status" value="1"/>
</dbReference>
<feature type="transmembrane region" description="Helical" evidence="9">
    <location>
        <begin position="451"/>
        <end position="472"/>
    </location>
</feature>
<dbReference type="InterPro" id="IPR002293">
    <property type="entry name" value="AA/rel_permease1"/>
</dbReference>
<dbReference type="InterPro" id="IPR050367">
    <property type="entry name" value="APC_superfamily"/>
</dbReference>
<proteinExistence type="inferred from homology"/>
<evidence type="ECO:0000256" key="2">
    <source>
        <dbReference type="ARBA" id="ARBA00008220"/>
    </source>
</evidence>
<accession>A0A939E2V7</accession>
<keyword evidence="5 9" id="KW-0812">Transmembrane</keyword>
<dbReference type="EMBL" id="JAFLEQ010000016">
    <property type="protein sequence ID" value="MBN9644763.1"/>
    <property type="molecule type" value="Genomic_DNA"/>
</dbReference>
<evidence type="ECO:0000256" key="7">
    <source>
        <dbReference type="ARBA" id="ARBA00022989"/>
    </source>
</evidence>
<feature type="transmembrane region" description="Helical" evidence="9">
    <location>
        <begin position="223"/>
        <end position="246"/>
    </location>
</feature>
<keyword evidence="8 9" id="KW-0472">Membrane</keyword>
<organism evidence="10 11">
    <name type="scientific">Corynebacterium mendelii</name>
    <dbReference type="NCBI Taxonomy" id="2765362"/>
    <lineage>
        <taxon>Bacteria</taxon>
        <taxon>Bacillati</taxon>
        <taxon>Actinomycetota</taxon>
        <taxon>Actinomycetes</taxon>
        <taxon>Mycobacteriales</taxon>
        <taxon>Corynebacteriaceae</taxon>
        <taxon>Corynebacterium</taxon>
    </lineage>
</organism>
<feature type="transmembrane region" description="Helical" evidence="9">
    <location>
        <begin position="400"/>
        <end position="416"/>
    </location>
</feature>
<feature type="transmembrane region" description="Helical" evidence="9">
    <location>
        <begin position="142"/>
        <end position="170"/>
    </location>
</feature>
<dbReference type="Pfam" id="PF13520">
    <property type="entry name" value="AA_permease_2"/>
    <property type="match status" value="1"/>
</dbReference>
<dbReference type="Gene3D" id="1.20.1740.10">
    <property type="entry name" value="Amino acid/polyamine transporter I"/>
    <property type="match status" value="1"/>
</dbReference>
<dbReference type="GO" id="GO:0005886">
    <property type="term" value="C:plasma membrane"/>
    <property type="evidence" value="ECO:0007669"/>
    <property type="project" value="UniProtKB-SubCell"/>
</dbReference>
<feature type="transmembrane region" description="Helical" evidence="9">
    <location>
        <begin position="117"/>
        <end position="135"/>
    </location>
</feature>
<feature type="transmembrane region" description="Helical" evidence="9">
    <location>
        <begin position="266"/>
        <end position="288"/>
    </location>
</feature>
<feature type="transmembrane region" description="Helical" evidence="9">
    <location>
        <begin position="76"/>
        <end position="97"/>
    </location>
</feature>
<keyword evidence="3" id="KW-0813">Transport</keyword>
<keyword evidence="6" id="KW-0029">Amino-acid transport</keyword>
<evidence type="ECO:0000256" key="9">
    <source>
        <dbReference type="SAM" id="Phobius"/>
    </source>
</evidence>
<dbReference type="NCBIfam" id="TIGR00905">
    <property type="entry name" value="2A0302"/>
    <property type="match status" value="1"/>
</dbReference>
<dbReference type="InterPro" id="IPR004754">
    <property type="entry name" value="Amino_acid_antiprt"/>
</dbReference>
<feature type="transmembrane region" description="Helical" evidence="9">
    <location>
        <begin position="320"/>
        <end position="339"/>
    </location>
</feature>
<feature type="transmembrane region" description="Helical" evidence="9">
    <location>
        <begin position="35"/>
        <end position="55"/>
    </location>
</feature>
<dbReference type="GO" id="GO:0006865">
    <property type="term" value="P:amino acid transport"/>
    <property type="evidence" value="ECO:0007669"/>
    <property type="project" value="UniProtKB-KW"/>
</dbReference>
<gene>
    <name evidence="10" type="ORF">JZY06_09105</name>
</gene>
<feature type="transmembrane region" description="Helical" evidence="9">
    <location>
        <begin position="422"/>
        <end position="439"/>
    </location>
</feature>
<keyword evidence="7 9" id="KW-1133">Transmembrane helix</keyword>
<evidence type="ECO:0000313" key="10">
    <source>
        <dbReference type="EMBL" id="MBN9644763.1"/>
    </source>
</evidence>
<evidence type="ECO:0000313" key="11">
    <source>
        <dbReference type="Proteomes" id="UP000664332"/>
    </source>
</evidence>
<evidence type="ECO:0000256" key="5">
    <source>
        <dbReference type="ARBA" id="ARBA00022692"/>
    </source>
</evidence>
<keyword evidence="11" id="KW-1185">Reference proteome</keyword>
<reference evidence="10" key="1">
    <citation type="submission" date="2021-03" db="EMBL/GenBank/DDBJ databases">
        <authorList>
            <person name="Sun Q."/>
        </authorList>
    </citation>
    <scope>NUCLEOTIDE SEQUENCE</scope>
    <source>
        <strain evidence="10">CCM 8862</strain>
    </source>
</reference>
<dbReference type="PANTHER" id="PTHR42770:SF4">
    <property type="entry name" value="ARGININE_ORNITHINE ANTIPORTER-RELATED"/>
    <property type="match status" value="1"/>
</dbReference>
<comment type="similarity">
    <text evidence="2">Belongs to the amino acid-polyamine-organocation (APC) superfamily. Basic amino acid/polyamine antiporter (APA) (TC 2.A.3.2) family.</text>
</comment>
<comment type="subcellular location">
    <subcellularLocation>
        <location evidence="1">Cell membrane</location>
        <topology evidence="1">Multi-pass membrane protein</topology>
    </subcellularLocation>
</comment>
<name>A0A939E2V7_9CORY</name>
<evidence type="ECO:0000256" key="8">
    <source>
        <dbReference type="ARBA" id="ARBA00023136"/>
    </source>
</evidence>
<keyword evidence="4" id="KW-1003">Cell membrane</keyword>
<comment type="caution">
    <text evidence="10">The sequence shown here is derived from an EMBL/GenBank/DDBJ whole genome shotgun (WGS) entry which is preliminary data.</text>
</comment>
<feature type="transmembrane region" description="Helical" evidence="9">
    <location>
        <begin position="190"/>
        <end position="211"/>
    </location>
</feature>
<protein>
    <submittedName>
        <fullName evidence="10">Amino acid permease</fullName>
    </submittedName>
</protein>
<evidence type="ECO:0000256" key="1">
    <source>
        <dbReference type="ARBA" id="ARBA00004651"/>
    </source>
</evidence>
<dbReference type="Proteomes" id="UP000664332">
    <property type="component" value="Unassembled WGS sequence"/>
</dbReference>
<feature type="transmembrane region" description="Helical" evidence="9">
    <location>
        <begin position="351"/>
        <end position="370"/>
    </location>
</feature>
<dbReference type="GO" id="GO:0022857">
    <property type="term" value="F:transmembrane transporter activity"/>
    <property type="evidence" value="ECO:0007669"/>
    <property type="project" value="InterPro"/>
</dbReference>
<evidence type="ECO:0000256" key="3">
    <source>
        <dbReference type="ARBA" id="ARBA00022448"/>
    </source>
</evidence>
<evidence type="ECO:0000256" key="4">
    <source>
        <dbReference type="ARBA" id="ARBA00022475"/>
    </source>
</evidence>
<sequence>MWTLVSLIIGSTVGTGIFALPRQSATAAGPGAMLIGWAIAGVGMLSIAFVFQILATRKPHLDSGVYSYVRAGLGDFVGFASAWGYWLGSVIAQVGYASLFFATLGHYVPIFGNDHPFVQALCVSAMTWAIFLALTKGVKQAAFLNIVTTVAKLLPILAFLLVIAFFSFSWDRFSLHMWEHSSGAGVMDQVKGIMVYTVWAFIGVEGASVYSKQAAKRTDVGRATVIGFLSVLLMLVAVGTLSYGVLTQEELAALDSPSMAGVMEAAVGPWGGALISIGLMLSVLGAYVSWQMLCAEPITLMAQDRLLPAKLGKTRNGAPWTAQLISSIVIQIMVVVFFLNETTYDRMVSLATMMYMLPYLFSSLYLVMLCTRGKGITHPQAGTSFDDSGPAISAATNRKHLLIGSVALVYSIWLFYAAELKYLLFGALLVIPGLVPYIWQRNKMKQRPFNTFEWVIVALVVIGSIVAIYGLYSGRMSL</sequence>
<evidence type="ECO:0000256" key="6">
    <source>
        <dbReference type="ARBA" id="ARBA00022970"/>
    </source>
</evidence>